<evidence type="ECO:0000256" key="11">
    <source>
        <dbReference type="ARBA" id="ARBA00022840"/>
    </source>
</evidence>
<comment type="subunit">
    <text evidence="5 16">Homodimer.</text>
</comment>
<dbReference type="PANTHER" id="PTHR34265:SF1">
    <property type="entry name" value="TYPE III PANTOTHENATE KINASE"/>
    <property type="match status" value="1"/>
</dbReference>
<evidence type="ECO:0000313" key="18">
    <source>
        <dbReference type="Proteomes" id="UP000063429"/>
    </source>
</evidence>
<feature type="binding site" evidence="16">
    <location>
        <begin position="107"/>
        <end position="110"/>
    </location>
    <ligand>
        <name>substrate</name>
    </ligand>
</feature>
<evidence type="ECO:0000256" key="9">
    <source>
        <dbReference type="ARBA" id="ARBA00022741"/>
    </source>
</evidence>
<feature type="binding site" evidence="16">
    <location>
        <position position="100"/>
    </location>
    <ligand>
        <name>substrate</name>
    </ligand>
</feature>
<name>A0ABN4HS23_9BURK</name>
<evidence type="ECO:0000256" key="14">
    <source>
        <dbReference type="ARBA" id="ARBA00038036"/>
    </source>
</evidence>
<keyword evidence="10 16" id="KW-0418">Kinase</keyword>
<dbReference type="Proteomes" id="UP000063429">
    <property type="component" value="Chromosome"/>
</dbReference>
<dbReference type="NCBIfam" id="TIGR00671">
    <property type="entry name" value="baf"/>
    <property type="match status" value="1"/>
</dbReference>
<dbReference type="SUPFAM" id="SSF53067">
    <property type="entry name" value="Actin-like ATPase domain"/>
    <property type="match status" value="2"/>
</dbReference>
<evidence type="ECO:0000256" key="15">
    <source>
        <dbReference type="ARBA" id="ARBA00040883"/>
    </source>
</evidence>
<dbReference type="Gene3D" id="3.30.420.40">
    <property type="match status" value="2"/>
</dbReference>
<keyword evidence="11 16" id="KW-0067">ATP-binding</keyword>
<dbReference type="GO" id="GO:0016301">
    <property type="term" value="F:kinase activity"/>
    <property type="evidence" value="ECO:0007669"/>
    <property type="project" value="UniProtKB-KW"/>
</dbReference>
<dbReference type="Pfam" id="PF03309">
    <property type="entry name" value="Pan_kinase"/>
    <property type="match status" value="1"/>
</dbReference>
<feature type="binding site" evidence="16">
    <location>
        <begin position="6"/>
        <end position="13"/>
    </location>
    <ligand>
        <name>ATP</name>
        <dbReference type="ChEBI" id="CHEBI:30616"/>
    </ligand>
</feature>
<comment type="catalytic activity">
    <reaction evidence="1 16">
        <text>(R)-pantothenate + ATP = (R)-4'-phosphopantothenate + ADP + H(+)</text>
        <dbReference type="Rhea" id="RHEA:16373"/>
        <dbReference type="ChEBI" id="CHEBI:10986"/>
        <dbReference type="ChEBI" id="CHEBI:15378"/>
        <dbReference type="ChEBI" id="CHEBI:29032"/>
        <dbReference type="ChEBI" id="CHEBI:30616"/>
        <dbReference type="ChEBI" id="CHEBI:456216"/>
        <dbReference type="EC" id="2.7.1.33"/>
    </reaction>
</comment>
<dbReference type="InterPro" id="IPR043129">
    <property type="entry name" value="ATPase_NBD"/>
</dbReference>
<organism evidence="17 18">
    <name type="scientific">Herbaspirillum hiltneri N3</name>
    <dbReference type="NCBI Taxonomy" id="1262470"/>
    <lineage>
        <taxon>Bacteria</taxon>
        <taxon>Pseudomonadati</taxon>
        <taxon>Pseudomonadota</taxon>
        <taxon>Betaproteobacteria</taxon>
        <taxon>Burkholderiales</taxon>
        <taxon>Oxalobacteraceae</taxon>
        <taxon>Herbaspirillum</taxon>
    </lineage>
</organism>
<evidence type="ECO:0000256" key="12">
    <source>
        <dbReference type="ARBA" id="ARBA00022958"/>
    </source>
</evidence>
<comment type="caution">
    <text evidence="16">Lacks conserved residue(s) required for the propagation of feature annotation.</text>
</comment>
<evidence type="ECO:0000313" key="17">
    <source>
        <dbReference type="EMBL" id="AKZ61753.1"/>
    </source>
</evidence>
<sequence length="253" mass="26041">MLLLIDVGNTLIKWGVPAQPVFSVAEAGRWRHVGAVARAEVAALAQAWQGLPVVRALVSNVAGPVVREALQATLHAAFGAQLRIDWFASQPQLAGVRNRYKNPGQLGCDRFASAIGAHALFPRRALIVATCGTATTVDAVTPDGDFLGGMILPGLGVMATSLALNTAQLPQIQSISAVATPFADNTTDAIIAGCIAAQTGAIERAVAAHQHTHGEVLCVLAGGAGQVLAPYLSTPCEKVDNLVLIGLHAAAAE</sequence>
<keyword evidence="12 16" id="KW-0630">Potassium</keyword>
<dbReference type="RefSeq" id="WP_053195253.1">
    <property type="nucleotide sequence ID" value="NZ_CP011409.1"/>
</dbReference>
<dbReference type="EMBL" id="CP011409">
    <property type="protein sequence ID" value="AKZ61753.1"/>
    <property type="molecule type" value="Genomic_DNA"/>
</dbReference>
<evidence type="ECO:0000256" key="6">
    <source>
        <dbReference type="ARBA" id="ARBA00012102"/>
    </source>
</evidence>
<feature type="active site" description="Proton acceptor" evidence="16">
    <location>
        <position position="109"/>
    </location>
</feature>
<keyword evidence="8 16" id="KW-0808">Transferase</keyword>
<evidence type="ECO:0000256" key="13">
    <source>
        <dbReference type="ARBA" id="ARBA00022993"/>
    </source>
</evidence>
<evidence type="ECO:0000256" key="1">
    <source>
        <dbReference type="ARBA" id="ARBA00001206"/>
    </source>
</evidence>
<evidence type="ECO:0000256" key="2">
    <source>
        <dbReference type="ARBA" id="ARBA00001958"/>
    </source>
</evidence>
<dbReference type="HAMAP" id="MF_01274">
    <property type="entry name" value="Pantothen_kinase_3"/>
    <property type="match status" value="1"/>
</dbReference>
<keyword evidence="18" id="KW-1185">Reference proteome</keyword>
<comment type="subcellular location">
    <subcellularLocation>
        <location evidence="3 16">Cytoplasm</location>
    </subcellularLocation>
</comment>
<evidence type="ECO:0000256" key="8">
    <source>
        <dbReference type="ARBA" id="ARBA00022679"/>
    </source>
</evidence>
<comment type="cofactor">
    <cofactor evidence="16">
        <name>NH4(+)</name>
        <dbReference type="ChEBI" id="CHEBI:28938"/>
    </cofactor>
    <cofactor evidence="16">
        <name>K(+)</name>
        <dbReference type="ChEBI" id="CHEBI:29103"/>
    </cofactor>
    <text evidence="16">A monovalent cation. Ammonium or potassium.</text>
</comment>
<keyword evidence="13 16" id="KW-0173">Coenzyme A biosynthesis</keyword>
<feature type="binding site" evidence="16">
    <location>
        <position position="186"/>
    </location>
    <ligand>
        <name>substrate</name>
    </ligand>
</feature>
<evidence type="ECO:0000256" key="7">
    <source>
        <dbReference type="ARBA" id="ARBA00022490"/>
    </source>
</evidence>
<protein>
    <recommendedName>
        <fullName evidence="15 16">Type III pantothenate kinase</fullName>
        <ecNumber evidence="6 16">2.7.1.33</ecNumber>
    </recommendedName>
    <alternativeName>
        <fullName evidence="16">PanK-III</fullName>
    </alternativeName>
    <alternativeName>
        <fullName evidence="16">Pantothenic acid kinase</fullName>
    </alternativeName>
</protein>
<comment type="function">
    <text evidence="16">Catalyzes the phosphorylation of pantothenate (Pan), the first step in CoA biosynthesis.</text>
</comment>
<gene>
    <name evidence="16" type="primary">coaX</name>
    <name evidence="17" type="ORF">F506_02895</name>
</gene>
<reference evidence="18" key="1">
    <citation type="journal article" date="2015" name="Genome Announc.">
        <title>Complete Genome Sequence of Herbaspirillum hiltneri N3 (DSM 17495), Isolated from Surface-Sterilized Wheat Roots.</title>
        <authorList>
            <person name="Guizelini D."/>
            <person name="Saizaki P.M."/>
            <person name="Coimbra N.A."/>
            <person name="Weiss V.A."/>
            <person name="Faoro H."/>
            <person name="Sfeir M.Z."/>
            <person name="Baura V.A."/>
            <person name="Monteiro R.A."/>
            <person name="Chubatsu L.S."/>
            <person name="Souza E.M."/>
            <person name="Cruz L.M."/>
            <person name="Pedrosa F.O."/>
            <person name="Raittz R.T."/>
            <person name="Marchaukoski J.N."/>
            <person name="Steffens M.B."/>
        </authorList>
    </citation>
    <scope>NUCLEOTIDE SEQUENCE [LARGE SCALE GENOMIC DNA]</scope>
    <source>
        <strain evidence="18">N3</strain>
    </source>
</reference>
<dbReference type="InterPro" id="IPR004619">
    <property type="entry name" value="Type_III_PanK"/>
</dbReference>
<comment type="similarity">
    <text evidence="14 16">Belongs to the type III pantothenate kinase family.</text>
</comment>
<keyword evidence="9 16" id="KW-0547">Nucleotide-binding</keyword>
<accession>A0ABN4HS23</accession>
<dbReference type="EC" id="2.7.1.33" evidence="6 16"/>
<dbReference type="CDD" id="cd24015">
    <property type="entry name" value="ASKHA_NBD_PanK-III"/>
    <property type="match status" value="1"/>
</dbReference>
<proteinExistence type="inferred from homology"/>
<evidence type="ECO:0000256" key="4">
    <source>
        <dbReference type="ARBA" id="ARBA00005225"/>
    </source>
</evidence>
<evidence type="ECO:0000256" key="16">
    <source>
        <dbReference type="HAMAP-Rule" id="MF_01274"/>
    </source>
</evidence>
<evidence type="ECO:0000256" key="3">
    <source>
        <dbReference type="ARBA" id="ARBA00004496"/>
    </source>
</evidence>
<dbReference type="PANTHER" id="PTHR34265">
    <property type="entry name" value="TYPE III PANTOTHENATE KINASE"/>
    <property type="match status" value="1"/>
</dbReference>
<comment type="cofactor">
    <cofactor evidence="2">
        <name>K(+)</name>
        <dbReference type="ChEBI" id="CHEBI:29103"/>
    </cofactor>
</comment>
<keyword evidence="7 16" id="KW-0963">Cytoplasm</keyword>
<evidence type="ECO:0000256" key="10">
    <source>
        <dbReference type="ARBA" id="ARBA00022777"/>
    </source>
</evidence>
<feature type="binding site" evidence="16">
    <location>
        <position position="133"/>
    </location>
    <ligand>
        <name>ATP</name>
        <dbReference type="ChEBI" id="CHEBI:30616"/>
    </ligand>
</feature>
<comment type="pathway">
    <text evidence="4 16">Cofactor biosynthesis; coenzyme A biosynthesis; CoA from (R)-pantothenate: step 1/5.</text>
</comment>
<evidence type="ECO:0000256" key="5">
    <source>
        <dbReference type="ARBA" id="ARBA00011738"/>
    </source>
</evidence>